<organism evidence="11 12">
    <name type="scientific">Parvicella tangerina</name>
    <dbReference type="NCBI Taxonomy" id="2829795"/>
    <lineage>
        <taxon>Bacteria</taxon>
        <taxon>Pseudomonadati</taxon>
        <taxon>Bacteroidota</taxon>
        <taxon>Flavobacteriia</taxon>
        <taxon>Flavobacteriales</taxon>
        <taxon>Parvicellaceae</taxon>
        <taxon>Parvicella</taxon>
    </lineage>
</organism>
<dbReference type="PANTHER" id="PTHR12589">
    <property type="entry name" value="PYRUVOYL TETRAHYDROBIOPTERIN SYNTHASE"/>
    <property type="match status" value="1"/>
</dbReference>
<keyword evidence="8" id="KW-0671">Queuosine biosynthesis</keyword>
<dbReference type="InterPro" id="IPR007115">
    <property type="entry name" value="6-PTP_synth/QueD"/>
</dbReference>
<comment type="catalytic activity">
    <reaction evidence="7 8">
        <text>7,8-dihydroneopterin 3'-triphosphate + H2O = 6-carboxy-5,6,7,8-tetrahydropterin + triphosphate + acetaldehyde + 2 H(+)</text>
        <dbReference type="Rhea" id="RHEA:27966"/>
        <dbReference type="ChEBI" id="CHEBI:15343"/>
        <dbReference type="ChEBI" id="CHEBI:15377"/>
        <dbReference type="ChEBI" id="CHEBI:15378"/>
        <dbReference type="ChEBI" id="CHEBI:18036"/>
        <dbReference type="ChEBI" id="CHEBI:58462"/>
        <dbReference type="ChEBI" id="CHEBI:61032"/>
        <dbReference type="EC" id="4.1.2.50"/>
    </reaction>
</comment>
<dbReference type="InterPro" id="IPR038418">
    <property type="entry name" value="6-PTP_synth/QueD_sf"/>
</dbReference>
<dbReference type="GO" id="GO:0046872">
    <property type="term" value="F:metal ion binding"/>
    <property type="evidence" value="ECO:0007669"/>
    <property type="project" value="UniProtKB-KW"/>
</dbReference>
<evidence type="ECO:0000256" key="5">
    <source>
        <dbReference type="ARBA" id="ARBA00022833"/>
    </source>
</evidence>
<feature type="active site" description="Charge relay system" evidence="9">
    <location>
        <position position="74"/>
    </location>
</feature>
<dbReference type="KEGG" id="ptan:CRYO30217_00521"/>
<comment type="pathway">
    <text evidence="1 8">Purine metabolism; 7-cyano-7-deazaguanine biosynthesis.</text>
</comment>
<evidence type="ECO:0000256" key="1">
    <source>
        <dbReference type="ARBA" id="ARBA00005061"/>
    </source>
</evidence>
<keyword evidence="4 8" id="KW-0479">Metal-binding</keyword>
<reference evidence="11" key="1">
    <citation type="submission" date="2021-04" db="EMBL/GenBank/DDBJ databases">
        <authorList>
            <person name="Rodrigo-Torres L."/>
            <person name="Arahal R. D."/>
            <person name="Lucena T."/>
        </authorList>
    </citation>
    <scope>NUCLEOTIDE SEQUENCE</scope>
    <source>
        <strain evidence="11">AS29M-1</strain>
    </source>
</reference>
<sequence>MKIRLTKEFDFETAHALDGYAGKCKDIHGHSYHLRVTVIGEPKDNCGLSDCGMVVDFGDIKKIVRKFVYEEFDHRLILREDSRFKGLEEKNDRIRYVSYQPTCENMLIEIVGIIKEHLPENVDLHSVFLRETANSYAEWFAADN</sequence>
<name>A0A916N9U1_9FLAO</name>
<dbReference type="Pfam" id="PF01242">
    <property type="entry name" value="PTPS"/>
    <property type="match status" value="1"/>
</dbReference>
<gene>
    <name evidence="11" type="ORF">CRYO30217_00521</name>
</gene>
<feature type="binding site" evidence="10">
    <location>
        <position position="30"/>
    </location>
    <ligand>
        <name>Zn(2+)</name>
        <dbReference type="ChEBI" id="CHEBI:29105"/>
    </ligand>
</feature>
<feature type="binding site" evidence="10">
    <location>
        <position position="15"/>
    </location>
    <ligand>
        <name>Zn(2+)</name>
        <dbReference type="ChEBI" id="CHEBI:29105"/>
    </ligand>
</feature>
<keyword evidence="5 8" id="KW-0862">Zinc</keyword>
<dbReference type="PANTHER" id="PTHR12589:SF7">
    <property type="entry name" value="6-PYRUVOYL TETRAHYDROBIOPTERIN SYNTHASE"/>
    <property type="match status" value="1"/>
</dbReference>
<evidence type="ECO:0000313" key="12">
    <source>
        <dbReference type="Proteomes" id="UP000683507"/>
    </source>
</evidence>
<protein>
    <recommendedName>
        <fullName evidence="3 8">6-carboxy-5,6,7,8-tetrahydropterin synthase</fullName>
        <ecNumber evidence="8">4.-.-.-</ecNumber>
    </recommendedName>
</protein>
<feature type="binding site" evidence="10">
    <location>
        <position position="28"/>
    </location>
    <ligand>
        <name>Zn(2+)</name>
        <dbReference type="ChEBI" id="CHEBI:29105"/>
    </ligand>
</feature>
<dbReference type="GO" id="GO:0070497">
    <property type="term" value="F:6-carboxytetrahydropterin synthase activity"/>
    <property type="evidence" value="ECO:0007669"/>
    <property type="project" value="UniProtKB-EC"/>
</dbReference>
<evidence type="ECO:0000256" key="8">
    <source>
        <dbReference type="PIRNR" id="PIRNR006113"/>
    </source>
</evidence>
<dbReference type="RefSeq" id="WP_258540753.1">
    <property type="nucleotide sequence ID" value="NZ_OU015584.1"/>
</dbReference>
<dbReference type="AlphaFoldDB" id="A0A916N9U1"/>
<evidence type="ECO:0000256" key="2">
    <source>
        <dbReference type="ARBA" id="ARBA00008900"/>
    </source>
</evidence>
<dbReference type="PIRSF" id="PIRSF006113">
    <property type="entry name" value="PTP_synth"/>
    <property type="match status" value="1"/>
</dbReference>
<comment type="similarity">
    <text evidence="2 8">Belongs to the PTPS family. QueD subfamily.</text>
</comment>
<dbReference type="SUPFAM" id="SSF55620">
    <property type="entry name" value="Tetrahydrobiopterin biosynthesis enzymes-like"/>
    <property type="match status" value="1"/>
</dbReference>
<feature type="active site" description="Charge relay system" evidence="9">
    <location>
        <position position="131"/>
    </location>
</feature>
<dbReference type="EC" id="4.-.-.-" evidence="8"/>
<accession>A0A916N9U1</accession>
<keyword evidence="6 8" id="KW-0456">Lyase</keyword>
<evidence type="ECO:0000313" key="11">
    <source>
        <dbReference type="EMBL" id="CAG5077939.1"/>
    </source>
</evidence>
<proteinExistence type="inferred from homology"/>
<evidence type="ECO:0000256" key="9">
    <source>
        <dbReference type="PIRSR" id="PIRSR006113-1"/>
    </source>
</evidence>
<dbReference type="EMBL" id="OU015584">
    <property type="protein sequence ID" value="CAG5077939.1"/>
    <property type="molecule type" value="Genomic_DNA"/>
</dbReference>
<feature type="active site" description="Proton acceptor" evidence="9">
    <location>
        <position position="24"/>
    </location>
</feature>
<evidence type="ECO:0000256" key="7">
    <source>
        <dbReference type="ARBA" id="ARBA00048807"/>
    </source>
</evidence>
<dbReference type="Proteomes" id="UP000683507">
    <property type="component" value="Chromosome"/>
</dbReference>
<evidence type="ECO:0000256" key="6">
    <source>
        <dbReference type="ARBA" id="ARBA00023239"/>
    </source>
</evidence>
<keyword evidence="12" id="KW-1185">Reference proteome</keyword>
<dbReference type="Gene3D" id="3.30.479.10">
    <property type="entry name" value="6-pyruvoyl tetrahydropterin synthase/QueD"/>
    <property type="match status" value="1"/>
</dbReference>
<evidence type="ECO:0000256" key="3">
    <source>
        <dbReference type="ARBA" id="ARBA00018141"/>
    </source>
</evidence>
<comment type="cofactor">
    <cofactor evidence="8 10">
        <name>Zn(2+)</name>
        <dbReference type="ChEBI" id="CHEBI:29105"/>
    </cofactor>
    <text evidence="8 10">Binds 1 zinc ion per subunit.</text>
</comment>
<dbReference type="GO" id="GO:0008616">
    <property type="term" value="P:tRNA queuosine(34) biosynthetic process"/>
    <property type="evidence" value="ECO:0007669"/>
    <property type="project" value="UniProtKB-KW"/>
</dbReference>
<evidence type="ECO:0000256" key="10">
    <source>
        <dbReference type="PIRSR" id="PIRSR006113-2"/>
    </source>
</evidence>
<evidence type="ECO:0000256" key="4">
    <source>
        <dbReference type="ARBA" id="ARBA00022723"/>
    </source>
</evidence>